<dbReference type="InterPro" id="IPR048101">
    <property type="entry name" value="MobP2"/>
</dbReference>
<dbReference type="NCBIfam" id="NF041498">
    <property type="entry name" value="MobP2"/>
    <property type="match status" value="1"/>
</dbReference>
<dbReference type="Proteomes" id="UP001299068">
    <property type="component" value="Unassembled WGS sequence"/>
</dbReference>
<dbReference type="Pfam" id="PF18555">
    <property type="entry name" value="MobL"/>
    <property type="match status" value="1"/>
</dbReference>
<reference evidence="1 2" key="1">
    <citation type="journal article" date="2021" name="Cell Host Microbe">
        <title>in vivo commensal control of Clostridioides difficile virulence.</title>
        <authorList>
            <person name="Girinathan B.P."/>
            <person name="Dibenedetto N."/>
            <person name="Worley J.N."/>
            <person name="Peltier J."/>
            <person name="Arrieta-Ortiz M.L."/>
            <person name="Rupa Christinal Immanuel S."/>
            <person name="Lavin R."/>
            <person name="Delaney M.L."/>
            <person name="Cummins C."/>
            <person name="Hoffmann M."/>
            <person name="Luo Y."/>
            <person name="Gonzalez-Escalona N."/>
            <person name="Allard M."/>
            <person name="Onderdonk A.B."/>
            <person name="Gerber G.K."/>
            <person name="Sonenshein A.L."/>
            <person name="Baliga N."/>
            <person name="Dupuy B."/>
            <person name="Bry L."/>
        </authorList>
    </citation>
    <scope>NUCLEOTIDE SEQUENCE [LARGE SCALE GENOMIC DNA]</scope>
    <source>
        <strain evidence="1 2">DSM 599</strain>
    </source>
</reference>
<gene>
    <name evidence="1" type="primary">mobL</name>
    <name evidence="1" type="ORF">K5V21_17160</name>
</gene>
<name>A0ABS7L2X0_CLOSR</name>
<keyword evidence="2" id="KW-1185">Reference proteome</keyword>
<dbReference type="RefSeq" id="WP_221862300.1">
    <property type="nucleotide sequence ID" value="NZ_JAIKTU010000018.1"/>
</dbReference>
<proteinExistence type="predicted"/>
<evidence type="ECO:0000313" key="2">
    <source>
        <dbReference type="Proteomes" id="UP001299068"/>
    </source>
</evidence>
<accession>A0ABS7L2X0</accession>
<dbReference type="EMBL" id="JAIKTU010000018">
    <property type="protein sequence ID" value="MBY0757162.1"/>
    <property type="molecule type" value="Genomic_DNA"/>
</dbReference>
<organism evidence="1 2">
    <name type="scientific">Clostridium sardiniense</name>
    <name type="common">Clostridium absonum</name>
    <dbReference type="NCBI Taxonomy" id="29369"/>
    <lineage>
        <taxon>Bacteria</taxon>
        <taxon>Bacillati</taxon>
        <taxon>Bacillota</taxon>
        <taxon>Clostridia</taxon>
        <taxon>Eubacteriales</taxon>
        <taxon>Clostridiaceae</taxon>
        <taxon>Clostridium</taxon>
    </lineage>
</organism>
<sequence>MIKISPIIVHRVRWVAPKGAKFNNYIKYMDRDEATRNFKFDEFSLYNDYMGNPKKSGSLFTNEKDLMSKKEVLELKNKFELAQKNKSMMWQDVFSFNNDWLIEHGYLNPKTNVLDEKKIRSAIRKSMSELVKEKGNNDLIWSASIHYNTKHIHIHVASVELNPQKENLKLPVEERGKIKLSTLKTMKSKFINEMRNRDEFYKELDVLARDNMIGSKKEYSFMKDKVLREKMLGMLKYMPKDKRQWNYERIKEAKPYINSLTKYYLDNFCKEDLKRFNELLEMDRTEQIKIYGVPKDTRKLKETHYKEKDLYKRMGNTILKELKDFVKEEEYKNKRLEYLKNKKKFKQGRYKTSNYREKEISKDNVIKENIKEDNIKFKKENESNNKMKVENIKNSINDDKLNKELKSRDRYSNVSLTGSINNLKRSMRNELQHYLNMRDFERMELQKDYDNGLSL</sequence>
<protein>
    <submittedName>
        <fullName evidence="1">Relaxase MobL</fullName>
    </submittedName>
</protein>
<dbReference type="InterPro" id="IPR041073">
    <property type="entry name" value="MobL"/>
</dbReference>
<comment type="caution">
    <text evidence="1">The sequence shown here is derived from an EMBL/GenBank/DDBJ whole genome shotgun (WGS) entry which is preliminary data.</text>
</comment>
<evidence type="ECO:0000313" key="1">
    <source>
        <dbReference type="EMBL" id="MBY0757162.1"/>
    </source>
</evidence>